<evidence type="ECO:0000313" key="4">
    <source>
        <dbReference type="Proteomes" id="UP001292094"/>
    </source>
</evidence>
<feature type="domain" description="SNRNP25 ubiquitin-like" evidence="2">
    <location>
        <begin position="138"/>
        <end position="212"/>
    </location>
</feature>
<name>A0AAE1P053_9EUCA</name>
<sequence length="237" mass="27180">MESIENGDFGTITTKPKEKYDNFKPTTPECKERDNTNAEYVEEKEKADDDEKNVSIEEKGGENEAEDPSEDSKTLSHPELKLFFQEALARVIQIDPLLADLHPQVTPEEVNALIELEHGRAMRVWVEREGGDESDGEKAWGLVVSREATVHQLKQSLRHHVALVLSRQGIKKRISWKYVWKNNWLSYEGTRLTDDNAKLHLYGIRNKSTLRNHKIQLGGGRNMLVHKGWTTHSSTLR</sequence>
<dbReference type="SUPFAM" id="SSF54236">
    <property type="entry name" value="Ubiquitin-like"/>
    <property type="match status" value="1"/>
</dbReference>
<dbReference type="InterPro" id="IPR029071">
    <property type="entry name" value="Ubiquitin-like_domsf"/>
</dbReference>
<dbReference type="InterPro" id="IPR039690">
    <property type="entry name" value="SNRNP25"/>
</dbReference>
<dbReference type="Gene3D" id="3.10.20.90">
    <property type="entry name" value="Phosphatidylinositol 3-kinase Catalytic Subunit, Chain A, domain 1"/>
    <property type="match status" value="1"/>
</dbReference>
<feature type="region of interest" description="Disordered" evidence="1">
    <location>
        <begin position="1"/>
        <end position="74"/>
    </location>
</feature>
<evidence type="ECO:0000256" key="1">
    <source>
        <dbReference type="SAM" id="MobiDB-lite"/>
    </source>
</evidence>
<dbReference type="PANTHER" id="PTHR14942">
    <property type="entry name" value="U11/U12 SMALL NUCLEAR RIBONUCLEOPROTEIN 25 KDA PROTEIN"/>
    <property type="match status" value="1"/>
</dbReference>
<dbReference type="PANTHER" id="PTHR14942:SF0">
    <property type="entry name" value="U11_U12 SMALL NUCLEAR RIBONUCLEOPROTEIN 25 KDA PROTEIN"/>
    <property type="match status" value="1"/>
</dbReference>
<protein>
    <recommendedName>
        <fullName evidence="2">SNRNP25 ubiquitin-like domain-containing protein</fullName>
    </recommendedName>
</protein>
<reference evidence="3" key="1">
    <citation type="submission" date="2023-11" db="EMBL/GenBank/DDBJ databases">
        <title>Genome assemblies of two species of porcelain crab, Petrolisthes cinctipes and Petrolisthes manimaculis (Anomura: Porcellanidae).</title>
        <authorList>
            <person name="Angst P."/>
        </authorList>
    </citation>
    <scope>NUCLEOTIDE SEQUENCE</scope>
    <source>
        <strain evidence="3">PB745_02</strain>
        <tissue evidence="3">Gill</tissue>
    </source>
</reference>
<dbReference type="Proteomes" id="UP001292094">
    <property type="component" value="Unassembled WGS sequence"/>
</dbReference>
<evidence type="ECO:0000259" key="2">
    <source>
        <dbReference type="Pfam" id="PF18036"/>
    </source>
</evidence>
<dbReference type="InterPro" id="IPR040610">
    <property type="entry name" value="SNRNP25_ubiquitin"/>
</dbReference>
<dbReference type="Pfam" id="PF18036">
    <property type="entry name" value="Ubiquitin_4"/>
    <property type="match status" value="1"/>
</dbReference>
<dbReference type="GO" id="GO:0005689">
    <property type="term" value="C:U12-type spliceosomal complex"/>
    <property type="evidence" value="ECO:0007669"/>
    <property type="project" value="TreeGrafter"/>
</dbReference>
<accession>A0AAE1P053</accession>
<evidence type="ECO:0000313" key="3">
    <source>
        <dbReference type="EMBL" id="KAK4298651.1"/>
    </source>
</evidence>
<comment type="caution">
    <text evidence="3">The sequence shown here is derived from an EMBL/GenBank/DDBJ whole genome shotgun (WGS) entry which is preliminary data.</text>
</comment>
<keyword evidence="4" id="KW-1185">Reference proteome</keyword>
<proteinExistence type="predicted"/>
<dbReference type="EMBL" id="JAWZYT010003388">
    <property type="protein sequence ID" value="KAK4298651.1"/>
    <property type="molecule type" value="Genomic_DNA"/>
</dbReference>
<gene>
    <name evidence="3" type="ORF">Pmani_029019</name>
</gene>
<feature type="compositionally biased region" description="Basic and acidic residues" evidence="1">
    <location>
        <begin position="29"/>
        <end position="62"/>
    </location>
</feature>
<dbReference type="CDD" id="cd17058">
    <property type="entry name" value="Ubl_SNRNP25"/>
    <property type="match status" value="1"/>
</dbReference>
<dbReference type="GO" id="GO:0000398">
    <property type="term" value="P:mRNA splicing, via spliceosome"/>
    <property type="evidence" value="ECO:0007669"/>
    <property type="project" value="InterPro"/>
</dbReference>
<dbReference type="AlphaFoldDB" id="A0AAE1P053"/>
<organism evidence="3 4">
    <name type="scientific">Petrolisthes manimaculis</name>
    <dbReference type="NCBI Taxonomy" id="1843537"/>
    <lineage>
        <taxon>Eukaryota</taxon>
        <taxon>Metazoa</taxon>
        <taxon>Ecdysozoa</taxon>
        <taxon>Arthropoda</taxon>
        <taxon>Crustacea</taxon>
        <taxon>Multicrustacea</taxon>
        <taxon>Malacostraca</taxon>
        <taxon>Eumalacostraca</taxon>
        <taxon>Eucarida</taxon>
        <taxon>Decapoda</taxon>
        <taxon>Pleocyemata</taxon>
        <taxon>Anomura</taxon>
        <taxon>Galatheoidea</taxon>
        <taxon>Porcellanidae</taxon>
        <taxon>Petrolisthes</taxon>
    </lineage>
</organism>